<evidence type="ECO:0000313" key="3">
    <source>
        <dbReference type="Proteomes" id="UP000184278"/>
    </source>
</evidence>
<proteinExistence type="predicted"/>
<dbReference type="STRING" id="1121131.SAMN02745229_03163"/>
<keyword evidence="3" id="KW-1185">Reference proteome</keyword>
<evidence type="ECO:0000313" key="2">
    <source>
        <dbReference type="EMBL" id="SHI48598.1"/>
    </source>
</evidence>
<reference evidence="3" key="1">
    <citation type="submission" date="2016-11" db="EMBL/GenBank/DDBJ databases">
        <authorList>
            <person name="Varghese N."/>
            <person name="Submissions S."/>
        </authorList>
    </citation>
    <scope>NUCLEOTIDE SEQUENCE [LARGE SCALE GENOMIC DNA]</scope>
    <source>
        <strain evidence="3">DSM 3071</strain>
    </source>
</reference>
<dbReference type="GeneID" id="89511771"/>
<accession>A0A1M6BJ35</accession>
<evidence type="ECO:0000256" key="1">
    <source>
        <dbReference type="SAM" id="Phobius"/>
    </source>
</evidence>
<name>A0A1M6BJ35_BUTFI</name>
<keyword evidence="1" id="KW-0472">Membrane</keyword>
<protein>
    <submittedName>
        <fullName evidence="2">Uncharacterized protein</fullName>
    </submittedName>
</protein>
<organism evidence="2 3">
    <name type="scientific">Butyrivibrio fibrisolvens DSM 3071</name>
    <dbReference type="NCBI Taxonomy" id="1121131"/>
    <lineage>
        <taxon>Bacteria</taxon>
        <taxon>Bacillati</taxon>
        <taxon>Bacillota</taxon>
        <taxon>Clostridia</taxon>
        <taxon>Lachnospirales</taxon>
        <taxon>Lachnospiraceae</taxon>
        <taxon>Butyrivibrio</taxon>
    </lineage>
</organism>
<dbReference type="EMBL" id="FQXK01000031">
    <property type="protein sequence ID" value="SHI48598.1"/>
    <property type="molecule type" value="Genomic_DNA"/>
</dbReference>
<sequence>MKSKIISRLILIAIIACAVYFSYPKIRQYIWNNQHPLDVTYEYDGQEISVRKLFEASNENVHYASHLNISGKYSYSRSKDLVSTVNLGDKKEYFDMGTSSSSSSTSYEYKRLYIDKDNYLWTISGSNSDSERTDYSLALFDDLSTSSSSSFKYYKGMLDGQEYTASEYSDGSKSGLYINVEKILAPDLNNMKDTTVYFYGTPDASGRFKVTFTGEKLYCISEAFGEGSTSSNGFTEIIYSFDAKTKNLLSVSLNGNSEHETYNGTSKESKTLDFIITNISFDACDSIELPNIVCENSQLNGALSGDILIQPSPMLNTEMSYDSDVSDTITSIWEDAIDAFPDGACTISDLSSSLLDNAKELGLDLITDGYVVNEQENGVLIKFSISRDEAVLGSIVMPIVVSDEALSNDNNLLISIYDQVTVDNRGSIRVYHTISDSLTSVTCYKVNNGSFNFSYSILKEAKISNLQNDKELALFAGADSENLKTFAGDYKQAEYASIEKYVIEEKGDVYGYYVIEDESHPDEYGTIYELPFKSKDAVEEKTGDNRNDTVVEWIKFDE</sequence>
<keyword evidence="1" id="KW-1133">Transmembrane helix</keyword>
<feature type="transmembrane region" description="Helical" evidence="1">
    <location>
        <begin position="5"/>
        <end position="23"/>
    </location>
</feature>
<dbReference type="RefSeq" id="WP_073389180.1">
    <property type="nucleotide sequence ID" value="NZ_FQXK01000031.1"/>
</dbReference>
<keyword evidence="1" id="KW-0812">Transmembrane</keyword>
<dbReference type="Proteomes" id="UP000184278">
    <property type="component" value="Unassembled WGS sequence"/>
</dbReference>
<dbReference type="AlphaFoldDB" id="A0A1M6BJ35"/>
<gene>
    <name evidence="2" type="ORF">SAMN02745229_03163</name>
</gene>
<dbReference type="OrthoDB" id="2005926at2"/>